<feature type="binding site" evidence="1">
    <location>
        <position position="117"/>
    </location>
    <ligand>
        <name>substrate</name>
    </ligand>
</feature>
<evidence type="ECO:0000313" key="4">
    <source>
        <dbReference type="Proteomes" id="UP000757890"/>
    </source>
</evidence>
<dbReference type="PIRSF" id="PIRSF014972">
    <property type="entry name" value="FlK"/>
    <property type="match status" value="1"/>
</dbReference>
<sequence>MINLNDFLAVGQNAIARRVVQHSDASDNYSNAFKNLLATPRLIHWGIDASIEAIDPYLPDEYASIGLSVNFVHTAPTSLGMTVTVHASIIAITDHDVTLSVKAWDEQGEIGHGTHKRSIVLKQTVLDKAEERIKLLMVRQANKQIEEMRR</sequence>
<feature type="binding site" evidence="1">
    <location>
        <position position="66"/>
    </location>
    <ligand>
        <name>CoA</name>
        <dbReference type="ChEBI" id="CHEBI:57287"/>
    </ligand>
</feature>
<comment type="caution">
    <text evidence="3">The sequence shown here is derived from an EMBL/GenBank/DDBJ whole genome shotgun (WGS) entry which is preliminary data.</text>
</comment>
<dbReference type="Proteomes" id="UP000757890">
    <property type="component" value="Unassembled WGS sequence"/>
</dbReference>
<reference evidence="3" key="1">
    <citation type="submission" date="2020-04" db="EMBL/GenBank/DDBJ databases">
        <title>Deep metagenomics examines the oral microbiome during advanced dental caries in children, revealing novel taxa and co-occurrences with host molecules.</title>
        <authorList>
            <person name="Baker J.L."/>
            <person name="Morton J.T."/>
            <person name="Dinis M."/>
            <person name="Alvarez R."/>
            <person name="Tran N.C."/>
            <person name="Knight R."/>
            <person name="Edlund A."/>
        </authorList>
    </citation>
    <scope>NUCLEOTIDE SEQUENCE</scope>
    <source>
        <strain evidence="3">JCVI_32_bin.14</strain>
    </source>
</reference>
<proteinExistence type="predicted"/>
<dbReference type="EMBL" id="JABZMK010000015">
    <property type="protein sequence ID" value="MBF1129229.1"/>
    <property type="molecule type" value="Genomic_DNA"/>
</dbReference>
<accession>A0A930B5E4</accession>
<gene>
    <name evidence="3" type="ORF">HXL70_04190</name>
</gene>
<protein>
    <submittedName>
        <fullName evidence="3">Thioesterase</fullName>
    </submittedName>
</protein>
<organism evidence="3 4">
    <name type="scientific">Dialister invisus</name>
    <dbReference type="NCBI Taxonomy" id="218538"/>
    <lineage>
        <taxon>Bacteria</taxon>
        <taxon>Bacillati</taxon>
        <taxon>Bacillota</taxon>
        <taxon>Negativicutes</taxon>
        <taxon>Veillonellales</taxon>
        <taxon>Veillonellaceae</taxon>
        <taxon>Dialister</taxon>
    </lineage>
</organism>
<dbReference type="InterPro" id="IPR025540">
    <property type="entry name" value="FlK"/>
</dbReference>
<feature type="domain" description="Fluoroacetyl-CoA-specific thioesterase-like" evidence="2">
    <location>
        <begin position="20"/>
        <end position="122"/>
    </location>
</feature>
<evidence type="ECO:0000259" key="2">
    <source>
        <dbReference type="Pfam" id="PF22636"/>
    </source>
</evidence>
<evidence type="ECO:0000256" key="1">
    <source>
        <dbReference type="PIRSR" id="PIRSR014972-2"/>
    </source>
</evidence>
<dbReference type="SUPFAM" id="SSF54637">
    <property type="entry name" value="Thioesterase/thiol ester dehydrase-isomerase"/>
    <property type="match status" value="1"/>
</dbReference>
<feature type="binding site" evidence="1">
    <location>
        <position position="66"/>
    </location>
    <ligand>
        <name>substrate</name>
    </ligand>
</feature>
<evidence type="ECO:0000313" key="3">
    <source>
        <dbReference type="EMBL" id="MBF1129229.1"/>
    </source>
</evidence>
<dbReference type="PANTHER" id="PTHR36934:SF1">
    <property type="entry name" value="THIOESTERASE DOMAIN-CONTAINING PROTEIN"/>
    <property type="match status" value="1"/>
</dbReference>
<dbReference type="InterPro" id="IPR054485">
    <property type="entry name" value="FlK-like_dom"/>
</dbReference>
<dbReference type="InterPro" id="IPR029069">
    <property type="entry name" value="HotDog_dom_sf"/>
</dbReference>
<name>A0A930B5E4_9FIRM</name>
<dbReference type="AlphaFoldDB" id="A0A930B5E4"/>
<dbReference type="PANTHER" id="PTHR36934">
    <property type="entry name" value="BLR0278 PROTEIN"/>
    <property type="match status" value="1"/>
</dbReference>
<dbReference type="Gene3D" id="3.10.129.10">
    <property type="entry name" value="Hotdog Thioesterase"/>
    <property type="match status" value="1"/>
</dbReference>
<dbReference type="Pfam" id="PF22636">
    <property type="entry name" value="FlK"/>
    <property type="match status" value="1"/>
</dbReference>